<feature type="compositionally biased region" description="Basic and acidic residues" evidence="1">
    <location>
        <begin position="94"/>
        <end position="106"/>
    </location>
</feature>
<feature type="transmembrane region" description="Helical" evidence="2">
    <location>
        <begin position="73"/>
        <end position="89"/>
    </location>
</feature>
<proteinExistence type="predicted"/>
<evidence type="ECO:0000256" key="2">
    <source>
        <dbReference type="SAM" id="Phobius"/>
    </source>
</evidence>
<accession>X0V4N8</accession>
<feature type="transmembrane region" description="Helical" evidence="2">
    <location>
        <begin position="45"/>
        <end position="67"/>
    </location>
</feature>
<feature type="non-terminal residue" evidence="3">
    <location>
        <position position="1"/>
    </location>
</feature>
<keyword evidence="2" id="KW-0812">Transmembrane</keyword>
<organism evidence="3">
    <name type="scientific">marine sediment metagenome</name>
    <dbReference type="NCBI Taxonomy" id="412755"/>
    <lineage>
        <taxon>unclassified sequences</taxon>
        <taxon>metagenomes</taxon>
        <taxon>ecological metagenomes</taxon>
    </lineage>
</organism>
<evidence type="ECO:0000256" key="1">
    <source>
        <dbReference type="SAM" id="MobiDB-lite"/>
    </source>
</evidence>
<dbReference type="AlphaFoldDB" id="X0V4N8"/>
<comment type="caution">
    <text evidence="3">The sequence shown here is derived from an EMBL/GenBank/DDBJ whole genome shotgun (WGS) entry which is preliminary data.</text>
</comment>
<protein>
    <submittedName>
        <fullName evidence="3">Uncharacterized protein</fullName>
    </submittedName>
</protein>
<reference evidence="3" key="1">
    <citation type="journal article" date="2014" name="Front. Microbiol.">
        <title>High frequency of phylogenetically diverse reductive dehalogenase-homologous genes in deep subseafloor sedimentary metagenomes.</title>
        <authorList>
            <person name="Kawai M."/>
            <person name="Futagami T."/>
            <person name="Toyoda A."/>
            <person name="Takaki Y."/>
            <person name="Nishi S."/>
            <person name="Hori S."/>
            <person name="Arai W."/>
            <person name="Tsubouchi T."/>
            <person name="Morono Y."/>
            <person name="Uchiyama I."/>
            <person name="Ito T."/>
            <person name="Fujiyama A."/>
            <person name="Inagaki F."/>
            <person name="Takami H."/>
        </authorList>
    </citation>
    <scope>NUCLEOTIDE SEQUENCE</scope>
    <source>
        <strain evidence="3">Expedition CK06-06</strain>
    </source>
</reference>
<feature type="transmembrane region" description="Helical" evidence="2">
    <location>
        <begin position="12"/>
        <end position="33"/>
    </location>
</feature>
<name>X0V4N8_9ZZZZ</name>
<dbReference type="EMBL" id="BARS01024938">
    <property type="protein sequence ID" value="GAG13060.1"/>
    <property type="molecule type" value="Genomic_DNA"/>
</dbReference>
<feature type="compositionally biased region" description="Polar residues" evidence="1">
    <location>
        <begin position="110"/>
        <end position="124"/>
    </location>
</feature>
<evidence type="ECO:0000313" key="3">
    <source>
        <dbReference type="EMBL" id="GAG13060.1"/>
    </source>
</evidence>
<sequence>PLLIEARGAAQLFVALELTIFLGLCALSIRRVLNVPKMVVTNPYMAFAMTTMFLSGLVFTSFANLAILARQKSIVVPFMLLIVCVPPLARRGNKGPERLAPERLPEDNWELQNSSMSPSVSAQLASGGAPRSFTARQVRTGPPPGSGTNDDLWD</sequence>
<keyword evidence="2" id="KW-1133">Transmembrane helix</keyword>
<feature type="region of interest" description="Disordered" evidence="1">
    <location>
        <begin position="89"/>
        <end position="154"/>
    </location>
</feature>
<gene>
    <name evidence="3" type="ORF">S01H1_39508</name>
</gene>
<keyword evidence="2" id="KW-0472">Membrane</keyword>